<reference evidence="3 4" key="1">
    <citation type="journal article" date="2013" name="Genome Biol.">
        <title>Genome of Acanthamoeba castellanii highlights extensive lateral gene transfer and early evolution of tyrosine kinase signaling.</title>
        <authorList>
            <person name="Clarke M."/>
            <person name="Lohan A.J."/>
            <person name="Liu B."/>
            <person name="Lagkouvardos I."/>
            <person name="Roy S."/>
            <person name="Zafar N."/>
            <person name="Bertelli C."/>
            <person name="Schilde C."/>
            <person name="Kianianmomeni A."/>
            <person name="Burglin T.R."/>
            <person name="Frech C."/>
            <person name="Turcotte B."/>
            <person name="Kopec K.O."/>
            <person name="Synnott J.M."/>
            <person name="Choo C."/>
            <person name="Paponov I."/>
            <person name="Finkler A."/>
            <person name="Soon Heng Tan C."/>
            <person name="Hutchins A.P."/>
            <person name="Weinmeier T."/>
            <person name="Rattei T."/>
            <person name="Chu J.S."/>
            <person name="Gimenez G."/>
            <person name="Irimia M."/>
            <person name="Rigden D.J."/>
            <person name="Fitzpatrick D.A."/>
            <person name="Lorenzo-Morales J."/>
            <person name="Bateman A."/>
            <person name="Chiu C.H."/>
            <person name="Tang P."/>
            <person name="Hegemann P."/>
            <person name="Fromm H."/>
            <person name="Raoult D."/>
            <person name="Greub G."/>
            <person name="Miranda-Saavedra D."/>
            <person name="Chen N."/>
            <person name="Nash P."/>
            <person name="Ginger M.L."/>
            <person name="Horn M."/>
            <person name="Schaap P."/>
            <person name="Caler L."/>
            <person name="Loftus B."/>
        </authorList>
    </citation>
    <scope>NUCLEOTIDE SEQUENCE [LARGE SCALE GENOMIC DNA]</scope>
    <source>
        <strain evidence="3 4">Neff</strain>
    </source>
</reference>
<evidence type="ECO:0000313" key="3">
    <source>
        <dbReference type="EMBL" id="ELR17856.1"/>
    </source>
</evidence>
<dbReference type="STRING" id="1257118.L8H0F2"/>
<keyword evidence="4" id="KW-1185">Reference proteome</keyword>
<dbReference type="PANTHER" id="PTHR23248">
    <property type="entry name" value="PHOSPHOLIPID SCRAMBLASE-RELATED"/>
    <property type="match status" value="1"/>
</dbReference>
<dbReference type="GO" id="GO:0005886">
    <property type="term" value="C:plasma membrane"/>
    <property type="evidence" value="ECO:0007669"/>
    <property type="project" value="TreeGrafter"/>
</dbReference>
<dbReference type="RefSeq" id="XP_004339869.1">
    <property type="nucleotide sequence ID" value="XM_004339821.1"/>
</dbReference>
<gene>
    <name evidence="3" type="ORF">ACA1_248810</name>
</gene>
<evidence type="ECO:0000256" key="2">
    <source>
        <dbReference type="RuleBase" id="RU363116"/>
    </source>
</evidence>
<sequence>MEMTRDTASASLSHLANYPNLFVGPHSSHSCFAECLNCALVKEYTIHDPVTNAHLFTAEEEANWLGLNCCSHLRSFNMSVRTTDGELCRFERPWHCEGGGCYCCCCGDFFYQVLRVYGGQDSERPGELLGQVEEQYAYCVSPTFKVMRADDSVAFTIVKDQAYTLQMEIYEGSKRRRDEPVGSIAKLRGGDLAKGLHMSAAPLAVNFPPTADSSDRALLLGAAFLLDFVVLQHGLRG</sequence>
<dbReference type="EMBL" id="KB007971">
    <property type="protein sequence ID" value="ELR17856.1"/>
    <property type="molecule type" value="Genomic_DNA"/>
</dbReference>
<dbReference type="AlphaFoldDB" id="L8H0F2"/>
<dbReference type="OMA" id="WGGCREI"/>
<name>L8H0F2_ACACF</name>
<proteinExistence type="inferred from homology"/>
<dbReference type="VEuPathDB" id="AmoebaDB:ACA1_248810"/>
<dbReference type="GeneID" id="14918598"/>
<comment type="similarity">
    <text evidence="1 2">Belongs to the phospholipid scramblase family.</text>
</comment>
<evidence type="ECO:0000313" key="4">
    <source>
        <dbReference type="Proteomes" id="UP000011083"/>
    </source>
</evidence>
<dbReference type="GO" id="GO:0017128">
    <property type="term" value="F:phospholipid scramblase activity"/>
    <property type="evidence" value="ECO:0007669"/>
    <property type="project" value="InterPro"/>
</dbReference>
<organism evidence="3 4">
    <name type="scientific">Acanthamoeba castellanii (strain ATCC 30010 / Neff)</name>
    <dbReference type="NCBI Taxonomy" id="1257118"/>
    <lineage>
        <taxon>Eukaryota</taxon>
        <taxon>Amoebozoa</taxon>
        <taxon>Discosea</taxon>
        <taxon>Longamoebia</taxon>
        <taxon>Centramoebida</taxon>
        <taxon>Acanthamoebidae</taxon>
        <taxon>Acanthamoeba</taxon>
    </lineage>
</organism>
<dbReference type="KEGG" id="acan:ACA1_248810"/>
<dbReference type="InterPro" id="IPR005552">
    <property type="entry name" value="Scramblase"/>
</dbReference>
<dbReference type="PANTHER" id="PTHR23248:SF9">
    <property type="entry name" value="PHOSPHOLIPID SCRAMBLASE"/>
    <property type="match status" value="1"/>
</dbReference>
<accession>L8H0F2</accession>
<dbReference type="Proteomes" id="UP000011083">
    <property type="component" value="Unassembled WGS sequence"/>
</dbReference>
<protein>
    <recommendedName>
        <fullName evidence="2">Phospholipid scramblase</fullName>
    </recommendedName>
</protein>
<dbReference type="Pfam" id="PF03803">
    <property type="entry name" value="Scramblase"/>
    <property type="match status" value="1"/>
</dbReference>
<evidence type="ECO:0000256" key="1">
    <source>
        <dbReference type="ARBA" id="ARBA00005350"/>
    </source>
</evidence>